<evidence type="ECO:0000313" key="9">
    <source>
        <dbReference type="Proteomes" id="UP001211907"/>
    </source>
</evidence>
<dbReference type="GO" id="GO:0004674">
    <property type="term" value="F:protein serine/threonine kinase activity"/>
    <property type="evidence" value="ECO:0007669"/>
    <property type="project" value="UniProtKB-KW"/>
</dbReference>
<evidence type="ECO:0000256" key="4">
    <source>
        <dbReference type="ARBA" id="ARBA00022777"/>
    </source>
</evidence>
<feature type="domain" description="Protein kinase" evidence="7">
    <location>
        <begin position="1"/>
        <end position="203"/>
    </location>
</feature>
<dbReference type="Proteomes" id="UP001211907">
    <property type="component" value="Unassembled WGS sequence"/>
</dbReference>
<protein>
    <recommendedName>
        <fullName evidence="7">Protein kinase domain-containing protein</fullName>
    </recommendedName>
</protein>
<evidence type="ECO:0000256" key="6">
    <source>
        <dbReference type="SAM" id="MobiDB-lite"/>
    </source>
</evidence>
<accession>A0AAD5T007</accession>
<keyword evidence="9" id="KW-1185">Reference proteome</keyword>
<dbReference type="SMART" id="SM00220">
    <property type="entry name" value="S_TKc"/>
    <property type="match status" value="1"/>
</dbReference>
<keyword evidence="3" id="KW-0547">Nucleotide-binding</keyword>
<keyword evidence="4" id="KW-0418">Kinase</keyword>
<dbReference type="PANTHER" id="PTHR24355">
    <property type="entry name" value="G PROTEIN-COUPLED RECEPTOR KINASE/RIBOSOMAL PROTEIN S6 KINASE"/>
    <property type="match status" value="1"/>
</dbReference>
<name>A0AAD5T007_9FUNG</name>
<evidence type="ECO:0000256" key="1">
    <source>
        <dbReference type="ARBA" id="ARBA00022527"/>
    </source>
</evidence>
<feature type="compositionally biased region" description="Polar residues" evidence="6">
    <location>
        <begin position="256"/>
        <end position="274"/>
    </location>
</feature>
<organism evidence="8 9">
    <name type="scientific">Physocladia obscura</name>
    <dbReference type="NCBI Taxonomy" id="109957"/>
    <lineage>
        <taxon>Eukaryota</taxon>
        <taxon>Fungi</taxon>
        <taxon>Fungi incertae sedis</taxon>
        <taxon>Chytridiomycota</taxon>
        <taxon>Chytridiomycota incertae sedis</taxon>
        <taxon>Chytridiomycetes</taxon>
        <taxon>Chytridiales</taxon>
        <taxon>Chytriomycetaceae</taxon>
        <taxon>Physocladia</taxon>
    </lineage>
</organism>
<reference evidence="8" key="1">
    <citation type="submission" date="2020-05" db="EMBL/GenBank/DDBJ databases">
        <title>Phylogenomic resolution of chytrid fungi.</title>
        <authorList>
            <person name="Stajich J.E."/>
            <person name="Amses K."/>
            <person name="Simmons R."/>
            <person name="Seto K."/>
            <person name="Myers J."/>
            <person name="Bonds A."/>
            <person name="Quandt C.A."/>
            <person name="Barry K."/>
            <person name="Liu P."/>
            <person name="Grigoriev I."/>
            <person name="Longcore J.E."/>
            <person name="James T.Y."/>
        </authorList>
    </citation>
    <scope>NUCLEOTIDE SEQUENCE</scope>
    <source>
        <strain evidence="8">JEL0513</strain>
    </source>
</reference>
<sequence>MFICLDFKSGGNLRFTLNKLQSLPESACKYIIGDISRGINYLHLNHIVHRNLRPENILLDDNGRASLTGFNLATNFNEKDLLYEVAGTVAYMGDPHIKVSPEFQHLVKRLLQSHSPDRLGDAESGGFTGFKAHRWFDDYDWKITEAVNIKADYIPELATSNFFDAKIPVQEENLVDLISKRISRISISQRHAANAINFNQEFRDFNYEQMSQFDDRGKKWQVWMKKTVENPKNPKSISGVSLYSANGTEVGVTSEWSNSARASSVISNTASKDSNSLEEKL</sequence>
<proteinExistence type="predicted"/>
<dbReference type="SUPFAM" id="SSF56112">
    <property type="entry name" value="Protein kinase-like (PK-like)"/>
    <property type="match status" value="1"/>
</dbReference>
<dbReference type="AlphaFoldDB" id="A0AAD5T007"/>
<evidence type="ECO:0000256" key="2">
    <source>
        <dbReference type="ARBA" id="ARBA00022679"/>
    </source>
</evidence>
<dbReference type="InterPro" id="IPR000719">
    <property type="entry name" value="Prot_kinase_dom"/>
</dbReference>
<evidence type="ECO:0000256" key="3">
    <source>
        <dbReference type="ARBA" id="ARBA00022741"/>
    </source>
</evidence>
<dbReference type="PROSITE" id="PS50011">
    <property type="entry name" value="PROTEIN_KINASE_DOM"/>
    <property type="match status" value="1"/>
</dbReference>
<dbReference type="GO" id="GO:0005524">
    <property type="term" value="F:ATP binding"/>
    <property type="evidence" value="ECO:0007669"/>
    <property type="project" value="UniProtKB-KW"/>
</dbReference>
<dbReference type="Gene3D" id="1.10.510.10">
    <property type="entry name" value="Transferase(Phosphotransferase) domain 1"/>
    <property type="match status" value="2"/>
</dbReference>
<evidence type="ECO:0000256" key="5">
    <source>
        <dbReference type="ARBA" id="ARBA00022840"/>
    </source>
</evidence>
<dbReference type="EMBL" id="JADGJH010000864">
    <property type="protein sequence ID" value="KAJ3121656.1"/>
    <property type="molecule type" value="Genomic_DNA"/>
</dbReference>
<evidence type="ECO:0000259" key="7">
    <source>
        <dbReference type="PROSITE" id="PS50011"/>
    </source>
</evidence>
<comment type="caution">
    <text evidence="8">The sequence shown here is derived from an EMBL/GenBank/DDBJ whole genome shotgun (WGS) entry which is preliminary data.</text>
</comment>
<dbReference type="PANTHER" id="PTHR24355:SF18">
    <property type="entry name" value="G PROTEIN-COUPLED RECEPTOR KINASE"/>
    <property type="match status" value="1"/>
</dbReference>
<evidence type="ECO:0000313" key="8">
    <source>
        <dbReference type="EMBL" id="KAJ3121656.1"/>
    </source>
</evidence>
<keyword evidence="1" id="KW-0723">Serine/threonine-protein kinase</keyword>
<keyword evidence="2" id="KW-0808">Transferase</keyword>
<dbReference type="Pfam" id="PF00069">
    <property type="entry name" value="Pkinase"/>
    <property type="match status" value="1"/>
</dbReference>
<feature type="region of interest" description="Disordered" evidence="6">
    <location>
        <begin position="256"/>
        <end position="281"/>
    </location>
</feature>
<keyword evidence="5" id="KW-0067">ATP-binding</keyword>
<dbReference type="InterPro" id="IPR011009">
    <property type="entry name" value="Kinase-like_dom_sf"/>
</dbReference>
<gene>
    <name evidence="8" type="ORF">HK100_012285</name>
</gene>